<keyword evidence="3" id="KW-1185">Reference proteome</keyword>
<sequence>MSDADVLRFCCNLNRHEYPNAPPLAECTLVVCLDTEGWVSDADSTALKEVGMNTFESRDMTALTSPGPWGVNILNNVYFYFARVLKHAHLRNKNFSAGDPDTNRFGLQRFLDDTEVIQFLKSTFEWPLDKDTDDGRVCPVVLLGHAVENDVEKLEKLLQFTARNIVKQIDTQVIARDVGHWNHPANQIGLQRLVGDMGFAFRDPHTASNDAAYTTISAIQLIIDDQFKGAVQPCTLQSVINDLERNSEYHLWDHGSA</sequence>
<name>A0A9P4P6F2_9PLEO</name>
<feature type="non-terminal residue" evidence="2">
    <location>
        <position position="257"/>
    </location>
</feature>
<dbReference type="SUPFAM" id="SSF53098">
    <property type="entry name" value="Ribonuclease H-like"/>
    <property type="match status" value="1"/>
</dbReference>
<feature type="domain" description="Gfd2/YDR514C-like C-terminal" evidence="1">
    <location>
        <begin position="30"/>
        <end position="220"/>
    </location>
</feature>
<dbReference type="InterPro" id="IPR012337">
    <property type="entry name" value="RNaseH-like_sf"/>
</dbReference>
<evidence type="ECO:0000313" key="3">
    <source>
        <dbReference type="Proteomes" id="UP000799764"/>
    </source>
</evidence>
<dbReference type="OrthoDB" id="5953249at2759"/>
<dbReference type="Pfam" id="PF21762">
    <property type="entry name" value="DEDDh_C"/>
    <property type="match status" value="1"/>
</dbReference>
<dbReference type="EMBL" id="MU001513">
    <property type="protein sequence ID" value="KAF2438182.1"/>
    <property type="molecule type" value="Genomic_DNA"/>
</dbReference>
<gene>
    <name evidence="2" type="ORF">P171DRAFT_372528</name>
</gene>
<accession>A0A9P4P6F2</accession>
<dbReference type="InterPro" id="IPR048519">
    <property type="entry name" value="Gfd2/YDR514C-like_C"/>
</dbReference>
<dbReference type="GO" id="GO:0005634">
    <property type="term" value="C:nucleus"/>
    <property type="evidence" value="ECO:0007669"/>
    <property type="project" value="TreeGrafter"/>
</dbReference>
<dbReference type="PANTHER" id="PTHR28083">
    <property type="entry name" value="GOOD FOR FULL DBP5 ACTIVITY PROTEIN 2"/>
    <property type="match status" value="1"/>
</dbReference>
<evidence type="ECO:0000313" key="2">
    <source>
        <dbReference type="EMBL" id="KAF2438182.1"/>
    </source>
</evidence>
<protein>
    <recommendedName>
        <fullName evidence="1">Gfd2/YDR514C-like C-terminal domain-containing protein</fullName>
    </recommendedName>
</protein>
<dbReference type="InterPro" id="IPR040151">
    <property type="entry name" value="Gfd2/YDR514C-like"/>
</dbReference>
<dbReference type="PANTHER" id="PTHR28083:SF1">
    <property type="entry name" value="GOOD FOR FULL DBP5 ACTIVITY PROTEIN 2"/>
    <property type="match status" value="1"/>
</dbReference>
<evidence type="ECO:0000259" key="1">
    <source>
        <dbReference type="Pfam" id="PF21762"/>
    </source>
</evidence>
<dbReference type="Proteomes" id="UP000799764">
    <property type="component" value="Unassembled WGS sequence"/>
</dbReference>
<dbReference type="AlphaFoldDB" id="A0A9P4P6F2"/>
<organism evidence="2 3">
    <name type="scientific">Karstenula rhodostoma CBS 690.94</name>
    <dbReference type="NCBI Taxonomy" id="1392251"/>
    <lineage>
        <taxon>Eukaryota</taxon>
        <taxon>Fungi</taxon>
        <taxon>Dikarya</taxon>
        <taxon>Ascomycota</taxon>
        <taxon>Pezizomycotina</taxon>
        <taxon>Dothideomycetes</taxon>
        <taxon>Pleosporomycetidae</taxon>
        <taxon>Pleosporales</taxon>
        <taxon>Massarineae</taxon>
        <taxon>Didymosphaeriaceae</taxon>
        <taxon>Karstenula</taxon>
    </lineage>
</organism>
<proteinExistence type="predicted"/>
<reference evidence="2" key="1">
    <citation type="journal article" date="2020" name="Stud. Mycol.">
        <title>101 Dothideomycetes genomes: a test case for predicting lifestyles and emergence of pathogens.</title>
        <authorList>
            <person name="Haridas S."/>
            <person name="Albert R."/>
            <person name="Binder M."/>
            <person name="Bloem J."/>
            <person name="Labutti K."/>
            <person name="Salamov A."/>
            <person name="Andreopoulos B."/>
            <person name="Baker S."/>
            <person name="Barry K."/>
            <person name="Bills G."/>
            <person name="Bluhm B."/>
            <person name="Cannon C."/>
            <person name="Castanera R."/>
            <person name="Culley D."/>
            <person name="Daum C."/>
            <person name="Ezra D."/>
            <person name="Gonzalez J."/>
            <person name="Henrissat B."/>
            <person name="Kuo A."/>
            <person name="Liang C."/>
            <person name="Lipzen A."/>
            <person name="Lutzoni F."/>
            <person name="Magnuson J."/>
            <person name="Mondo S."/>
            <person name="Nolan M."/>
            <person name="Ohm R."/>
            <person name="Pangilinan J."/>
            <person name="Park H.-J."/>
            <person name="Ramirez L."/>
            <person name="Alfaro M."/>
            <person name="Sun H."/>
            <person name="Tritt A."/>
            <person name="Yoshinaga Y."/>
            <person name="Zwiers L.-H."/>
            <person name="Turgeon B."/>
            <person name="Goodwin S."/>
            <person name="Spatafora J."/>
            <person name="Crous P."/>
            <person name="Grigoriev I."/>
        </authorList>
    </citation>
    <scope>NUCLEOTIDE SEQUENCE</scope>
    <source>
        <strain evidence="2">CBS 690.94</strain>
    </source>
</reference>
<comment type="caution">
    <text evidence="2">The sequence shown here is derived from an EMBL/GenBank/DDBJ whole genome shotgun (WGS) entry which is preliminary data.</text>
</comment>